<organism evidence="3 4">
    <name type="scientific">Ralstonia condita</name>
    <dbReference type="NCBI Taxonomy" id="3058600"/>
    <lineage>
        <taxon>Bacteria</taxon>
        <taxon>Pseudomonadati</taxon>
        <taxon>Pseudomonadota</taxon>
        <taxon>Betaproteobacteria</taxon>
        <taxon>Burkholderiales</taxon>
        <taxon>Burkholderiaceae</taxon>
        <taxon>Ralstonia</taxon>
    </lineage>
</organism>
<protein>
    <submittedName>
        <fullName evidence="3">Uncharacterized protein</fullName>
    </submittedName>
</protein>
<feature type="chain" id="PRO_5046647038" evidence="2">
    <location>
        <begin position="36"/>
        <end position="112"/>
    </location>
</feature>
<proteinExistence type="predicted"/>
<name>A0ABM9JFW8_9RALS</name>
<feature type="region of interest" description="Disordered" evidence="1">
    <location>
        <begin position="37"/>
        <end position="58"/>
    </location>
</feature>
<dbReference type="EMBL" id="CATYWO010000003">
    <property type="protein sequence ID" value="CAJ0791833.1"/>
    <property type="molecule type" value="Genomic_DNA"/>
</dbReference>
<sequence length="112" mass="12386">MDTRRASPLSRKLSLKVLATLCASAALFTALPAAAAQSEGRFDPYTQGASTDKADPYTQGLDRHADTYGYLAWKYDRFDPYSQGTDRQASAYDVLAWRWDTSYPGDAQGHRA</sequence>
<keyword evidence="2" id="KW-0732">Signal</keyword>
<feature type="signal peptide" evidence="2">
    <location>
        <begin position="1"/>
        <end position="35"/>
    </location>
</feature>
<evidence type="ECO:0000313" key="3">
    <source>
        <dbReference type="EMBL" id="CAJ0791833.1"/>
    </source>
</evidence>
<dbReference type="Proteomes" id="UP001189616">
    <property type="component" value="Unassembled WGS sequence"/>
</dbReference>
<accession>A0ABM9JFW8</accession>
<evidence type="ECO:0000256" key="1">
    <source>
        <dbReference type="SAM" id="MobiDB-lite"/>
    </source>
</evidence>
<comment type="caution">
    <text evidence="3">The sequence shown here is derived from an EMBL/GenBank/DDBJ whole genome shotgun (WGS) entry which is preliminary data.</text>
</comment>
<reference evidence="3 4" key="1">
    <citation type="submission" date="2023-07" db="EMBL/GenBank/DDBJ databases">
        <authorList>
            <person name="Peeters C."/>
        </authorList>
    </citation>
    <scope>NUCLEOTIDE SEQUENCE [LARGE SCALE GENOMIC DNA]</scope>
    <source>
        <strain evidence="3 4">LMG 7141</strain>
    </source>
</reference>
<keyword evidence="4" id="KW-1185">Reference proteome</keyword>
<gene>
    <name evidence="3" type="ORF">LMG7141_02568</name>
</gene>
<evidence type="ECO:0000256" key="2">
    <source>
        <dbReference type="SAM" id="SignalP"/>
    </source>
</evidence>
<evidence type="ECO:0000313" key="4">
    <source>
        <dbReference type="Proteomes" id="UP001189616"/>
    </source>
</evidence>
<dbReference type="RefSeq" id="WP_316658034.1">
    <property type="nucleotide sequence ID" value="NZ_CATYWO010000003.1"/>
</dbReference>